<comment type="caution">
    <text evidence="14">The sequence shown here is derived from an EMBL/GenBank/DDBJ whole genome shotgun (WGS) entry which is preliminary data.</text>
</comment>
<feature type="transmembrane region" description="Helical" evidence="13">
    <location>
        <begin position="378"/>
        <end position="397"/>
    </location>
</feature>
<feature type="transmembrane region" description="Helical" evidence="13">
    <location>
        <begin position="344"/>
        <end position="366"/>
    </location>
</feature>
<feature type="transmembrane region" description="Helical" evidence="13">
    <location>
        <begin position="418"/>
        <end position="436"/>
    </location>
</feature>
<evidence type="ECO:0000256" key="5">
    <source>
        <dbReference type="ARBA" id="ARBA00022448"/>
    </source>
</evidence>
<feature type="transmembrane region" description="Helical" evidence="13">
    <location>
        <begin position="41"/>
        <end position="67"/>
    </location>
</feature>
<keyword evidence="7" id="KW-1003">Cell membrane</keyword>
<feature type="transmembrane region" description="Helical" evidence="13">
    <location>
        <begin position="194"/>
        <end position="213"/>
    </location>
</feature>
<evidence type="ECO:0000256" key="10">
    <source>
        <dbReference type="ARBA" id="ARBA00023065"/>
    </source>
</evidence>
<proteinExistence type="inferred from homology"/>
<evidence type="ECO:0000256" key="3">
    <source>
        <dbReference type="ARBA" id="ARBA00010199"/>
    </source>
</evidence>
<feature type="transmembrane region" description="Helical" evidence="13">
    <location>
        <begin position="161"/>
        <end position="182"/>
    </location>
</feature>
<dbReference type="Proteomes" id="UP000318834">
    <property type="component" value="Unassembled WGS sequence"/>
</dbReference>
<dbReference type="GO" id="GO:0006811">
    <property type="term" value="P:monoatomic ion transport"/>
    <property type="evidence" value="ECO:0007669"/>
    <property type="project" value="UniProtKB-KW"/>
</dbReference>
<dbReference type="EMBL" id="VBAP01000138">
    <property type="protein sequence ID" value="TMI70709.1"/>
    <property type="molecule type" value="Genomic_DNA"/>
</dbReference>
<feature type="transmembrane region" description="Helical" evidence="13">
    <location>
        <begin position="262"/>
        <end position="285"/>
    </location>
</feature>
<gene>
    <name evidence="14" type="ORF">E6H05_13450</name>
</gene>
<evidence type="ECO:0000256" key="8">
    <source>
        <dbReference type="ARBA" id="ARBA00022692"/>
    </source>
</evidence>
<evidence type="ECO:0000313" key="14">
    <source>
        <dbReference type="EMBL" id="TMI70709.1"/>
    </source>
</evidence>
<dbReference type="GO" id="GO:0005886">
    <property type="term" value="C:plasma membrane"/>
    <property type="evidence" value="ECO:0007669"/>
    <property type="project" value="UniProtKB-SubCell"/>
</dbReference>
<dbReference type="NCBIfam" id="TIGR00797">
    <property type="entry name" value="matE"/>
    <property type="match status" value="1"/>
</dbReference>
<evidence type="ECO:0000313" key="15">
    <source>
        <dbReference type="Proteomes" id="UP000318834"/>
    </source>
</evidence>
<evidence type="ECO:0000256" key="1">
    <source>
        <dbReference type="ARBA" id="ARBA00003408"/>
    </source>
</evidence>
<keyword evidence="5" id="KW-0813">Transport</keyword>
<evidence type="ECO:0000256" key="7">
    <source>
        <dbReference type="ARBA" id="ARBA00022475"/>
    </source>
</evidence>
<keyword evidence="8 13" id="KW-0812">Transmembrane</keyword>
<keyword evidence="6" id="KW-0050">Antiport</keyword>
<dbReference type="PANTHER" id="PTHR43298">
    <property type="entry name" value="MULTIDRUG RESISTANCE PROTEIN NORM-RELATED"/>
    <property type="match status" value="1"/>
</dbReference>
<dbReference type="InterPro" id="IPR002528">
    <property type="entry name" value="MATE_fam"/>
</dbReference>
<evidence type="ECO:0000256" key="2">
    <source>
        <dbReference type="ARBA" id="ARBA00004651"/>
    </source>
</evidence>
<accession>A0A537IHE2</accession>
<protein>
    <recommendedName>
        <fullName evidence="4">Probable multidrug resistance protein NorM</fullName>
    </recommendedName>
    <alternativeName>
        <fullName evidence="12">Multidrug-efflux transporter</fullName>
    </alternativeName>
</protein>
<feature type="transmembrane region" description="Helical" evidence="13">
    <location>
        <begin position="119"/>
        <end position="141"/>
    </location>
</feature>
<dbReference type="PANTHER" id="PTHR43298:SF2">
    <property type="entry name" value="FMN_FAD EXPORTER YEEO-RELATED"/>
    <property type="match status" value="1"/>
</dbReference>
<keyword evidence="10" id="KW-0406">Ion transport</keyword>
<comment type="similarity">
    <text evidence="3">Belongs to the multi antimicrobial extrusion (MATE) (TC 2.A.66.1) family.</text>
</comment>
<sequence>MTEPATQPPPARASAGGWWATVREALRGSRHDYTSGPLGRAIVLLAIPMVTEMIMESVFAVADAFWVAKLGADALATVGLTESLLTLIYTAAMGLSIGVTAMVARRIGEGNPVGAAEAAVQGIALGLLVAAVIAVVTVPLAPRLLAVMGATPAVQVMGSSYARVMLGGNAVILLLFLINAIFRGAGDAAIAMRVLWLANGINIVLGPCLIFGVGPFPRLGVTGAAIATTIGRGTGVLYQLYRLWRGDGRVAIRRAQLKLQPAVMRTMLRLSGTGTVQVFIGMASWIGLVRIVSSFGSEAIAGYQIAIRVIVFALLPSWGLANAAATLVGQGLGAGQPDRAERAVWLAGFYNMLFLGAVGAVFVASAEPIVSVFTRDPAIAPVAVLCLRTISYGFLFYAYGMVITQSFNGAGDTWTPTWINLGCFWLWEIPLAYLLARHAGLGPQGVALAVMIAFSTLAVVSGLIFRRGRWKLRRV</sequence>
<dbReference type="InterPro" id="IPR048279">
    <property type="entry name" value="MdtK-like"/>
</dbReference>
<feature type="transmembrane region" description="Helical" evidence="13">
    <location>
        <begin position="219"/>
        <end position="241"/>
    </location>
</feature>
<comment type="subcellular location">
    <subcellularLocation>
        <location evidence="2">Cell membrane</location>
        <topology evidence="2">Multi-pass membrane protein</topology>
    </subcellularLocation>
</comment>
<feature type="transmembrane region" description="Helical" evidence="13">
    <location>
        <begin position="305"/>
        <end position="332"/>
    </location>
</feature>
<reference evidence="14 15" key="1">
    <citation type="journal article" date="2019" name="Nat. Microbiol.">
        <title>Mediterranean grassland soil C-N compound turnover is dependent on rainfall and depth, and is mediated by genomically divergent microorganisms.</title>
        <authorList>
            <person name="Diamond S."/>
            <person name="Andeer P.F."/>
            <person name="Li Z."/>
            <person name="Crits-Christoph A."/>
            <person name="Burstein D."/>
            <person name="Anantharaman K."/>
            <person name="Lane K.R."/>
            <person name="Thomas B.C."/>
            <person name="Pan C."/>
            <person name="Northen T.R."/>
            <person name="Banfield J.F."/>
        </authorList>
    </citation>
    <scope>NUCLEOTIDE SEQUENCE [LARGE SCALE GENOMIC DNA]</scope>
    <source>
        <strain evidence="14">NP_8</strain>
    </source>
</reference>
<dbReference type="InterPro" id="IPR050222">
    <property type="entry name" value="MATE_MdtK"/>
</dbReference>
<dbReference type="CDD" id="cd13139">
    <property type="entry name" value="MATE_like_14"/>
    <property type="match status" value="1"/>
</dbReference>
<evidence type="ECO:0000256" key="9">
    <source>
        <dbReference type="ARBA" id="ARBA00022989"/>
    </source>
</evidence>
<evidence type="ECO:0000256" key="4">
    <source>
        <dbReference type="ARBA" id="ARBA00020268"/>
    </source>
</evidence>
<keyword evidence="11 13" id="KW-0472">Membrane</keyword>
<comment type="function">
    <text evidence="1">Multidrug efflux pump.</text>
</comment>
<keyword evidence="9 13" id="KW-1133">Transmembrane helix</keyword>
<evidence type="ECO:0000256" key="13">
    <source>
        <dbReference type="SAM" id="Phobius"/>
    </source>
</evidence>
<evidence type="ECO:0000256" key="6">
    <source>
        <dbReference type="ARBA" id="ARBA00022449"/>
    </source>
</evidence>
<evidence type="ECO:0000256" key="12">
    <source>
        <dbReference type="ARBA" id="ARBA00031636"/>
    </source>
</evidence>
<organism evidence="14 15">
    <name type="scientific">Candidatus Segetimicrobium genomatis</name>
    <dbReference type="NCBI Taxonomy" id="2569760"/>
    <lineage>
        <taxon>Bacteria</taxon>
        <taxon>Bacillati</taxon>
        <taxon>Candidatus Sysuimicrobiota</taxon>
        <taxon>Candidatus Sysuimicrobiia</taxon>
        <taxon>Candidatus Sysuimicrobiales</taxon>
        <taxon>Candidatus Segetimicrobiaceae</taxon>
        <taxon>Candidatus Segetimicrobium</taxon>
    </lineage>
</organism>
<evidence type="ECO:0000256" key="11">
    <source>
        <dbReference type="ARBA" id="ARBA00023136"/>
    </source>
</evidence>
<dbReference type="GO" id="GO:0042910">
    <property type="term" value="F:xenobiotic transmembrane transporter activity"/>
    <property type="evidence" value="ECO:0007669"/>
    <property type="project" value="InterPro"/>
</dbReference>
<dbReference type="AlphaFoldDB" id="A0A537IHE2"/>
<feature type="transmembrane region" description="Helical" evidence="13">
    <location>
        <begin position="442"/>
        <end position="465"/>
    </location>
</feature>
<dbReference type="Pfam" id="PF01554">
    <property type="entry name" value="MatE"/>
    <property type="match status" value="2"/>
</dbReference>
<name>A0A537IHE2_9BACT</name>
<dbReference type="PIRSF" id="PIRSF006603">
    <property type="entry name" value="DinF"/>
    <property type="match status" value="1"/>
</dbReference>
<dbReference type="GO" id="GO:0015297">
    <property type="term" value="F:antiporter activity"/>
    <property type="evidence" value="ECO:0007669"/>
    <property type="project" value="UniProtKB-KW"/>
</dbReference>